<sequence>MDTAQKNSIASTKQDLAKATEKYQTASKDKPVVQSSRVNPLVSKLTDSILESTYTRNQLRRRMRLLKDYINFRLYQSTEKLAFLETISAFLTRYPLYNQDAHWISSLGEEFYKNFRDTNSSTVLRDVNKYLDEMSVPVLYLPFALTDDIIDQKSLGGPANSTQVVPVQVMVEIGSWFKTNVSKTFIFEPSFSPDLVGGCALSMNGTYHDFSLRISMNEHHEEIIKSLKGIKK</sequence>
<evidence type="ECO:0000313" key="2">
    <source>
        <dbReference type="Proteomes" id="UP000177328"/>
    </source>
</evidence>
<reference evidence="1 2" key="1">
    <citation type="journal article" date="2016" name="Nat. Commun.">
        <title>Thousands of microbial genomes shed light on interconnected biogeochemical processes in an aquifer system.</title>
        <authorList>
            <person name="Anantharaman K."/>
            <person name="Brown C.T."/>
            <person name="Hug L.A."/>
            <person name="Sharon I."/>
            <person name="Castelle C.J."/>
            <person name="Probst A.J."/>
            <person name="Thomas B.C."/>
            <person name="Singh A."/>
            <person name="Wilkins M.J."/>
            <person name="Karaoz U."/>
            <person name="Brodie E.L."/>
            <person name="Williams K.H."/>
            <person name="Hubbard S.S."/>
            <person name="Banfield J.F."/>
        </authorList>
    </citation>
    <scope>NUCLEOTIDE SEQUENCE [LARGE SCALE GENOMIC DNA]</scope>
</reference>
<gene>
    <name evidence="1" type="ORF">A3D25_02985</name>
</gene>
<dbReference type="AlphaFoldDB" id="A0A1F5KHA9"/>
<protein>
    <submittedName>
        <fullName evidence="1">Uncharacterized protein</fullName>
    </submittedName>
</protein>
<dbReference type="Proteomes" id="UP000177328">
    <property type="component" value="Unassembled WGS sequence"/>
</dbReference>
<accession>A0A1F5KHA9</accession>
<evidence type="ECO:0000313" key="1">
    <source>
        <dbReference type="EMBL" id="OGE40323.1"/>
    </source>
</evidence>
<proteinExistence type="predicted"/>
<name>A0A1F5KHA9_9BACT</name>
<dbReference type="EMBL" id="MFDD01000012">
    <property type="protein sequence ID" value="OGE40323.1"/>
    <property type="molecule type" value="Genomic_DNA"/>
</dbReference>
<comment type="caution">
    <text evidence="1">The sequence shown here is derived from an EMBL/GenBank/DDBJ whole genome shotgun (WGS) entry which is preliminary data.</text>
</comment>
<organism evidence="1 2">
    <name type="scientific">Candidatus Daviesbacteria bacterium RIFCSPHIGHO2_02_FULL_43_12</name>
    <dbReference type="NCBI Taxonomy" id="1797776"/>
    <lineage>
        <taxon>Bacteria</taxon>
        <taxon>Candidatus Daviesiibacteriota</taxon>
    </lineage>
</organism>